<dbReference type="CDD" id="cd00077">
    <property type="entry name" value="HDc"/>
    <property type="match status" value="1"/>
</dbReference>
<dbReference type="VEuPathDB" id="TrichDB:TRFO_02419"/>
<keyword evidence="9" id="KW-1185">Reference proteome</keyword>
<sequence length="440" mass="51342">MLKDFSSVLLQCLTEGKQIGESLHLLMPYFKAKHYFLVRYNSDKTQAFIVSSDIENQSDINDNHFVLNNSADYFRIKLNSGIKLFLDLENDSPFSSNNEPVEQSLKLFITVMNKIIEQYEYDIPYLLKRTQNFSEDKIKKQISRSFSVISLSSDYLFEHLVSLFYRSKVFENFDIDYIDLVSFLIEIRKRYNNAPYHNWVHAVDVTQFVATIIENVGITNYIEQYEAFAVLFAAICHDIDHTGHNNAFHRKATTIYATLARSILPPLESHHAELAMQILHEGHNHIFQNIKEKEKIEHIVVDCILATDMEKNNEFVNKFKDVMTKYDRNNENDRLLLCQIILKAADLSNTVRDFDEAVKMTQQLMTEFFQQGDLESKLGIEISPMCDRNTAGPISKGQIGFYKFVAQPLMRSLNNFFPNLEENEKQFHNNLQQWESMNDE</sequence>
<feature type="binding site" evidence="4">
    <location>
        <position position="238"/>
    </location>
    <ligand>
        <name>AMP</name>
        <dbReference type="ChEBI" id="CHEBI:456215"/>
    </ligand>
</feature>
<dbReference type="SUPFAM" id="SSF109604">
    <property type="entry name" value="HD-domain/PDEase-like"/>
    <property type="match status" value="1"/>
</dbReference>
<feature type="binding site" evidence="5">
    <location>
        <position position="238"/>
    </location>
    <ligand>
        <name>Zn(2+)</name>
        <dbReference type="ChEBI" id="CHEBI:29105"/>
        <label>1</label>
    </ligand>
</feature>
<evidence type="ECO:0000256" key="6">
    <source>
        <dbReference type="RuleBase" id="RU363067"/>
    </source>
</evidence>
<dbReference type="EC" id="3.1.4.-" evidence="6"/>
<dbReference type="PROSITE" id="PS00126">
    <property type="entry name" value="PDEASE_I_1"/>
    <property type="match status" value="1"/>
</dbReference>
<feature type="binding site" evidence="4">
    <location>
        <position position="346"/>
    </location>
    <ligand>
        <name>AMP</name>
        <dbReference type="ChEBI" id="CHEBI:456215"/>
    </ligand>
</feature>
<dbReference type="InterPro" id="IPR036971">
    <property type="entry name" value="PDEase_catalytic_dom_sf"/>
</dbReference>
<dbReference type="RefSeq" id="XP_068347015.1">
    <property type="nucleotide sequence ID" value="XM_068490680.1"/>
</dbReference>
<evidence type="ECO:0000259" key="7">
    <source>
        <dbReference type="PROSITE" id="PS51845"/>
    </source>
</evidence>
<dbReference type="GO" id="GO:0046872">
    <property type="term" value="F:metal ion binding"/>
    <property type="evidence" value="ECO:0007669"/>
    <property type="project" value="UniProtKB-KW"/>
</dbReference>
<dbReference type="InterPro" id="IPR023088">
    <property type="entry name" value="PDEase"/>
</dbReference>
<evidence type="ECO:0000256" key="4">
    <source>
        <dbReference type="PIRSR" id="PIRSR623088-2"/>
    </source>
</evidence>
<evidence type="ECO:0000256" key="1">
    <source>
        <dbReference type="ARBA" id="ARBA00022723"/>
    </source>
</evidence>
<dbReference type="AlphaFoldDB" id="A0A1J4J381"/>
<dbReference type="PROSITE" id="PS51845">
    <property type="entry name" value="PDEASE_I_2"/>
    <property type="match status" value="1"/>
</dbReference>
<proteinExistence type="inferred from homology"/>
<evidence type="ECO:0000313" key="8">
    <source>
        <dbReference type="EMBL" id="OHS93878.1"/>
    </source>
</evidence>
<dbReference type="Proteomes" id="UP000179807">
    <property type="component" value="Unassembled WGS sequence"/>
</dbReference>
<dbReference type="PANTHER" id="PTHR11347">
    <property type="entry name" value="CYCLIC NUCLEOTIDE PHOSPHODIESTERASE"/>
    <property type="match status" value="1"/>
</dbReference>
<gene>
    <name evidence="8" type="ORF">TRFO_02419</name>
</gene>
<dbReference type="InterPro" id="IPR023174">
    <property type="entry name" value="PDEase_CS"/>
</dbReference>
<evidence type="ECO:0000313" key="9">
    <source>
        <dbReference type="Proteomes" id="UP000179807"/>
    </source>
</evidence>
<feature type="domain" description="PDEase" evidence="7">
    <location>
        <begin position="119"/>
        <end position="440"/>
    </location>
</feature>
<organism evidence="8 9">
    <name type="scientific">Tritrichomonas foetus</name>
    <dbReference type="NCBI Taxonomy" id="1144522"/>
    <lineage>
        <taxon>Eukaryota</taxon>
        <taxon>Metamonada</taxon>
        <taxon>Parabasalia</taxon>
        <taxon>Tritrichomonadida</taxon>
        <taxon>Tritrichomonadidae</taxon>
        <taxon>Tritrichomonas</taxon>
    </lineage>
</organism>
<comment type="cofactor">
    <cofactor evidence="6">
        <name>a divalent metal cation</name>
        <dbReference type="ChEBI" id="CHEBI:60240"/>
    </cofactor>
    <text evidence="6">Binds 2 divalent metal cations per subunit. Site 1 may preferentially bind zinc ions, while site 2 has a preference for magnesium and/or manganese ions.</text>
</comment>
<evidence type="ECO:0000256" key="2">
    <source>
        <dbReference type="ARBA" id="ARBA00022801"/>
    </source>
</evidence>
<comment type="caution">
    <text evidence="8">The sequence shown here is derived from an EMBL/GenBank/DDBJ whole genome shotgun (WGS) entry which is preliminary data.</text>
</comment>
<dbReference type="PRINTS" id="PR00387">
    <property type="entry name" value="PDIESTERASE1"/>
</dbReference>
<dbReference type="GeneID" id="94825384"/>
<keyword evidence="2 6" id="KW-0378">Hydrolase</keyword>
<dbReference type="InterPro" id="IPR003607">
    <property type="entry name" value="HD/PDEase_dom"/>
</dbReference>
<comment type="similarity">
    <text evidence="6">Belongs to the cyclic nucleotide phosphodiesterase family.</text>
</comment>
<feature type="binding site" evidence="4">
    <location>
        <begin position="197"/>
        <end position="201"/>
    </location>
    <ligand>
        <name>AMP</name>
        <dbReference type="ChEBI" id="CHEBI:456215"/>
    </ligand>
</feature>
<dbReference type="GO" id="GO:0007165">
    <property type="term" value="P:signal transduction"/>
    <property type="evidence" value="ECO:0007669"/>
    <property type="project" value="InterPro"/>
</dbReference>
<dbReference type="EMBL" id="MLAK01001370">
    <property type="protein sequence ID" value="OHS93878.1"/>
    <property type="molecule type" value="Genomic_DNA"/>
</dbReference>
<feature type="binding site" evidence="5">
    <location>
        <position position="201"/>
    </location>
    <ligand>
        <name>Zn(2+)</name>
        <dbReference type="ChEBI" id="CHEBI:29105"/>
        <label>1</label>
    </ligand>
</feature>
<feature type="binding site" evidence="5">
    <location>
        <position position="238"/>
    </location>
    <ligand>
        <name>Zn(2+)</name>
        <dbReference type="ChEBI" id="CHEBI:29105"/>
        <label>2</label>
    </ligand>
</feature>
<feature type="active site" description="Proton donor" evidence="3">
    <location>
        <position position="197"/>
    </location>
</feature>
<accession>A0A1J4J381</accession>
<feature type="binding site" evidence="5">
    <location>
        <position position="237"/>
    </location>
    <ligand>
        <name>Zn(2+)</name>
        <dbReference type="ChEBI" id="CHEBI:29105"/>
        <label>1</label>
    </ligand>
</feature>
<keyword evidence="1 5" id="KW-0479">Metal-binding</keyword>
<feature type="binding site" evidence="4">
    <location>
        <position position="398"/>
    </location>
    <ligand>
        <name>AMP</name>
        <dbReference type="ChEBI" id="CHEBI:456215"/>
    </ligand>
</feature>
<evidence type="ECO:0000256" key="5">
    <source>
        <dbReference type="PIRSR" id="PIRSR623088-3"/>
    </source>
</evidence>
<dbReference type="SMART" id="SM00471">
    <property type="entry name" value="HDc"/>
    <property type="match status" value="1"/>
</dbReference>
<protein>
    <recommendedName>
        <fullName evidence="6">Phosphodiesterase</fullName>
        <ecNumber evidence="6">3.1.4.-</ecNumber>
    </recommendedName>
</protein>
<reference evidence="8" key="1">
    <citation type="submission" date="2016-10" db="EMBL/GenBank/DDBJ databases">
        <authorList>
            <person name="Benchimol M."/>
            <person name="Almeida L.G."/>
            <person name="Vasconcelos A.T."/>
            <person name="Perreira-Neves A."/>
            <person name="Rosa I.A."/>
            <person name="Tasca T."/>
            <person name="Bogo M.R."/>
            <person name="de Souza W."/>
        </authorList>
    </citation>
    <scope>NUCLEOTIDE SEQUENCE [LARGE SCALE GENOMIC DNA]</scope>
    <source>
        <strain evidence="8">K</strain>
    </source>
</reference>
<name>A0A1J4J381_9EUKA</name>
<dbReference type="Gene3D" id="1.10.1300.10">
    <property type="entry name" value="3'5'-cyclic nucleotide phosphodiesterase, catalytic domain"/>
    <property type="match status" value="1"/>
</dbReference>
<dbReference type="GO" id="GO:0004114">
    <property type="term" value="F:3',5'-cyclic-nucleotide phosphodiesterase activity"/>
    <property type="evidence" value="ECO:0007669"/>
    <property type="project" value="InterPro"/>
</dbReference>
<feature type="binding site" evidence="5">
    <location>
        <position position="346"/>
    </location>
    <ligand>
        <name>Zn(2+)</name>
        <dbReference type="ChEBI" id="CHEBI:29105"/>
        <label>1</label>
    </ligand>
</feature>
<dbReference type="Pfam" id="PF00233">
    <property type="entry name" value="PDEase_I"/>
    <property type="match status" value="1"/>
</dbReference>
<dbReference type="OrthoDB" id="546632at2759"/>
<dbReference type="InterPro" id="IPR002073">
    <property type="entry name" value="PDEase_catalytic_dom"/>
</dbReference>
<evidence type="ECO:0000256" key="3">
    <source>
        <dbReference type="PIRSR" id="PIRSR623088-1"/>
    </source>
</evidence>